<dbReference type="Pfam" id="PF02720">
    <property type="entry name" value="DUF222"/>
    <property type="match status" value="1"/>
</dbReference>
<gene>
    <name evidence="3" type="ORF">CVS30_00010</name>
</gene>
<dbReference type="InterPro" id="IPR003870">
    <property type="entry name" value="DUF222"/>
</dbReference>
<dbReference type="RefSeq" id="WP_110483292.1">
    <property type="nucleotide sequence ID" value="NZ_QJVC01000001.1"/>
</dbReference>
<organism evidence="3 4">
    <name type="scientific">Arthrobacter psychrolactophilus</name>
    <dbReference type="NCBI Taxonomy" id="92442"/>
    <lineage>
        <taxon>Bacteria</taxon>
        <taxon>Bacillati</taxon>
        <taxon>Actinomycetota</taxon>
        <taxon>Actinomycetes</taxon>
        <taxon>Micrococcales</taxon>
        <taxon>Micrococcaceae</taxon>
        <taxon>Arthrobacter</taxon>
    </lineage>
</organism>
<reference evidence="3 4" key="1">
    <citation type="submission" date="2018-05" db="EMBL/GenBank/DDBJ databases">
        <title>Genetic diversity of glacier-inhabiting Cryobacterium bacteria in China and description of Cryobacterium mengkeensis sp. nov. and Arthrobacter glacialis sp. nov.</title>
        <authorList>
            <person name="Liu Q."/>
            <person name="Xin Y.-H."/>
        </authorList>
    </citation>
    <scope>NUCLEOTIDE SEQUENCE [LARGE SCALE GENOMIC DNA]</scope>
    <source>
        <strain evidence="3 4">B7</strain>
    </source>
</reference>
<feature type="compositionally biased region" description="Basic and acidic residues" evidence="1">
    <location>
        <begin position="606"/>
        <end position="625"/>
    </location>
</feature>
<feature type="domain" description="HNH nuclease" evidence="2">
    <location>
        <begin position="549"/>
        <end position="601"/>
    </location>
</feature>
<protein>
    <recommendedName>
        <fullName evidence="2">HNH nuclease domain-containing protein</fullName>
    </recommendedName>
</protein>
<feature type="compositionally biased region" description="Polar residues" evidence="1">
    <location>
        <begin position="453"/>
        <end position="462"/>
    </location>
</feature>
<evidence type="ECO:0000259" key="2">
    <source>
        <dbReference type="SMART" id="SM00507"/>
    </source>
</evidence>
<evidence type="ECO:0000313" key="3">
    <source>
        <dbReference type="EMBL" id="PYI39966.1"/>
    </source>
</evidence>
<keyword evidence="4" id="KW-1185">Reference proteome</keyword>
<sequence length="707" mass="77218">MGSSMNFPFARDASSAAGSVADAIAELALPQVEAFSDILATIEDLPDLPVPRFSPSPDGEPPMQLPESTWSRMDAARVLSDECTNGIAAMKRHQNQCAALVAVLIERLESSALLEAGILALDGWQRQTALTGIRAEIAAVLQIPEGVANRLIQAATALVRQCPATLRGMNDGEVAWDYAFIIVEECELLRTAGIAAETIDSFESILLTKAQNATLPSFREKARRLRERSYPETITPRTLQAYSNRSLQVSRARDGMSWLSLYAPSPTVEGIWDQCTLTAQAAQGVHEERTLKQLRADVAATLLLNQSMAQNNIYAPPTPALAEAIVPAPASNEGSSKAVTSGSTDCGSEIPAQLSYVSDSYDDVEEELSRLLPSEAELCSEGAFPDPGRGEMIFAANQLPSFEDPDYSEPAFREPDIRNGPDWIDTANPPQLLPMPQLQSNSPAQGPGYPSAQMGSSTEGKTASSSAFFAPSAERWPPLPQAMPIVVVPLLSLLGSTNEPAWMEGAGPISMDVAKRLMDQAPSLYRVITDPISNKPLDCAPQQYRITKAMRTMLRIRDEYCQFPGCTAKAAYTEVDHIRRFGSGGLTIFDNLECLCKHHHQLKHFKDDRTRSGHHRSDQTPERAAIRLRGWTPSKTESGVAWTSPSGRYIPPESPDIQGPRLPKWLMKIVRRKFRTQYFASGQYLLDYPEIADEGQGSSSPDDSNDD</sequence>
<accession>A0A2V5JNK8</accession>
<comment type="caution">
    <text evidence="3">The sequence shown here is derived from an EMBL/GenBank/DDBJ whole genome shotgun (WGS) entry which is preliminary data.</text>
</comment>
<feature type="compositionally biased region" description="Low complexity" evidence="1">
    <location>
        <begin position="428"/>
        <end position="443"/>
    </location>
</feature>
<dbReference type="Gene3D" id="1.10.30.50">
    <property type="match status" value="1"/>
</dbReference>
<name>A0A2V5JNK8_9MICC</name>
<dbReference type="SMART" id="SM00507">
    <property type="entry name" value="HNHc"/>
    <property type="match status" value="1"/>
</dbReference>
<dbReference type="CDD" id="cd00085">
    <property type="entry name" value="HNHc"/>
    <property type="match status" value="1"/>
</dbReference>
<feature type="region of interest" description="Disordered" evidence="1">
    <location>
        <begin position="606"/>
        <end position="657"/>
    </location>
</feature>
<dbReference type="EMBL" id="QJVC01000001">
    <property type="protein sequence ID" value="PYI39966.1"/>
    <property type="molecule type" value="Genomic_DNA"/>
</dbReference>
<proteinExistence type="predicted"/>
<dbReference type="InterPro" id="IPR003615">
    <property type="entry name" value="HNH_nuc"/>
</dbReference>
<evidence type="ECO:0000313" key="4">
    <source>
        <dbReference type="Proteomes" id="UP000247980"/>
    </source>
</evidence>
<dbReference type="Proteomes" id="UP000247980">
    <property type="component" value="Unassembled WGS sequence"/>
</dbReference>
<evidence type="ECO:0000256" key="1">
    <source>
        <dbReference type="SAM" id="MobiDB-lite"/>
    </source>
</evidence>
<dbReference type="OrthoDB" id="5197219at2"/>
<feature type="compositionally biased region" description="Polar residues" evidence="1">
    <location>
        <begin position="633"/>
        <end position="646"/>
    </location>
</feature>
<dbReference type="AlphaFoldDB" id="A0A2V5JNK8"/>
<feature type="region of interest" description="Disordered" evidence="1">
    <location>
        <begin position="404"/>
        <end position="466"/>
    </location>
</feature>